<keyword evidence="2" id="KW-1185">Reference proteome</keyword>
<dbReference type="AlphaFoldDB" id="A0A7W6RAZ3"/>
<organism evidence="1 2">
    <name type="scientific">Roseospira visakhapatnamensis</name>
    <dbReference type="NCBI Taxonomy" id="390880"/>
    <lineage>
        <taxon>Bacteria</taxon>
        <taxon>Pseudomonadati</taxon>
        <taxon>Pseudomonadota</taxon>
        <taxon>Alphaproteobacteria</taxon>
        <taxon>Rhodospirillales</taxon>
        <taxon>Rhodospirillaceae</taxon>
        <taxon>Roseospira</taxon>
    </lineage>
</organism>
<name>A0A7W6RAZ3_9PROT</name>
<proteinExistence type="predicted"/>
<dbReference type="EMBL" id="JACIGK010000004">
    <property type="protein sequence ID" value="MBB4265193.1"/>
    <property type="molecule type" value="Genomic_DNA"/>
</dbReference>
<evidence type="ECO:0000313" key="2">
    <source>
        <dbReference type="Proteomes" id="UP000554286"/>
    </source>
</evidence>
<dbReference type="RefSeq" id="WP_184042815.1">
    <property type="nucleotide sequence ID" value="NZ_JACIGK010000004.1"/>
</dbReference>
<reference evidence="1 2" key="1">
    <citation type="submission" date="2020-08" db="EMBL/GenBank/DDBJ databases">
        <title>Genome sequencing of Purple Non-Sulfur Bacteria from various extreme environments.</title>
        <authorList>
            <person name="Mayer M."/>
        </authorList>
    </citation>
    <scope>NUCLEOTIDE SEQUENCE [LARGE SCALE GENOMIC DNA]</scope>
    <source>
        <strain evidence="1 2">JA131</strain>
    </source>
</reference>
<protein>
    <recommendedName>
        <fullName evidence="3">Acetoacetate decarboxylase</fullName>
    </recommendedName>
</protein>
<comment type="caution">
    <text evidence="1">The sequence shown here is derived from an EMBL/GenBank/DDBJ whole genome shotgun (WGS) entry which is preliminary data.</text>
</comment>
<evidence type="ECO:0000313" key="1">
    <source>
        <dbReference type="EMBL" id="MBB4265193.1"/>
    </source>
</evidence>
<dbReference type="Proteomes" id="UP000554286">
    <property type="component" value="Unassembled WGS sequence"/>
</dbReference>
<sequence length="293" mass="32038">MTVPFETNAWNAVVGFPRWTGRATFGASSAAAGYPASNLGVLPLSRPWRSAGAARADTVLTAVFDRPRRVELVVLCRHTIDLGGVVTVTLYADAAMTSVLATATERAWPAVFTTAEVDWGGGRWWGRTYTGEEIAGYPWHLPVRIPGRHYAGAVRVAIDDTANAAGHVQVGLLELASEHQVPVNVEAGAQYGYASRVLAQESDGGAIAFRRRPKGRRFEGAIPYMPRDAAKGTWLEMRRQLDRDTPFFWWPNPADALHRLRDAYLARFADLSLQSYATPLGYDGVPLSLTEVI</sequence>
<gene>
    <name evidence="1" type="ORF">GGD89_000808</name>
</gene>
<evidence type="ECO:0008006" key="3">
    <source>
        <dbReference type="Google" id="ProtNLM"/>
    </source>
</evidence>
<accession>A0A7W6RAZ3</accession>